<dbReference type="Proteomes" id="UP001379533">
    <property type="component" value="Chromosome"/>
</dbReference>
<evidence type="ECO:0000313" key="2">
    <source>
        <dbReference type="Proteomes" id="UP001379533"/>
    </source>
</evidence>
<keyword evidence="2" id="KW-1185">Reference proteome</keyword>
<accession>A0ABZ2KKV5</accession>
<protein>
    <submittedName>
        <fullName evidence="1">Carboxypeptidase-like regulatory domain-containing protein</fullName>
    </submittedName>
</protein>
<dbReference type="EMBL" id="CP089982">
    <property type="protein sequence ID" value="WXA99164.1"/>
    <property type="molecule type" value="Genomic_DNA"/>
</dbReference>
<proteinExistence type="predicted"/>
<dbReference type="RefSeq" id="WP_394849798.1">
    <property type="nucleotide sequence ID" value="NZ_CP089982.1"/>
</dbReference>
<organism evidence="1 2">
    <name type="scientific">Pendulispora brunnea</name>
    <dbReference type="NCBI Taxonomy" id="2905690"/>
    <lineage>
        <taxon>Bacteria</taxon>
        <taxon>Pseudomonadati</taxon>
        <taxon>Myxococcota</taxon>
        <taxon>Myxococcia</taxon>
        <taxon>Myxococcales</taxon>
        <taxon>Sorangiineae</taxon>
        <taxon>Pendulisporaceae</taxon>
        <taxon>Pendulispora</taxon>
    </lineage>
</organism>
<dbReference type="SUPFAM" id="SSF49478">
    <property type="entry name" value="Cna protein B-type domain"/>
    <property type="match status" value="1"/>
</dbReference>
<reference evidence="1 2" key="1">
    <citation type="submission" date="2021-12" db="EMBL/GenBank/DDBJ databases">
        <title>Discovery of the Pendulisporaceae a myxobacterial family with distinct sporulation behavior and unique specialized metabolism.</title>
        <authorList>
            <person name="Garcia R."/>
            <person name="Popoff A."/>
            <person name="Bader C.D."/>
            <person name="Loehr J."/>
            <person name="Walesch S."/>
            <person name="Walt C."/>
            <person name="Boldt J."/>
            <person name="Bunk B."/>
            <person name="Haeckl F.J.F.P.J."/>
            <person name="Gunesch A.P."/>
            <person name="Birkelbach J."/>
            <person name="Nuebel U."/>
            <person name="Pietschmann T."/>
            <person name="Bach T."/>
            <person name="Mueller R."/>
        </authorList>
    </citation>
    <scope>NUCLEOTIDE SEQUENCE [LARGE SCALE GENOMIC DNA]</scope>
    <source>
        <strain evidence="1 2">MSr12523</strain>
    </source>
</reference>
<dbReference type="InterPro" id="IPR013783">
    <property type="entry name" value="Ig-like_fold"/>
</dbReference>
<sequence length="205" mass="23190">MNQWLIADTFCQEWRFHIVAVGERASVKRISRWDLPREPLFHLLPQAFDEWGARDDEAARDLLSIYDALTGSCWADELPIPTSDRRRRLRGFLPELSRVLYAALEQGVLQFERYQVPWPFPEKDERPEARPQQQAPREETTFVVVQLVDPKGEPVAGVRVDLTGPDGQVHSGTTNKAGEVRVEGVEPGTFDLTLPELEGGAWSAG</sequence>
<dbReference type="Pfam" id="PF13620">
    <property type="entry name" value="CarboxypepD_reg"/>
    <property type="match status" value="1"/>
</dbReference>
<dbReference type="Gene3D" id="2.60.40.10">
    <property type="entry name" value="Immunoglobulins"/>
    <property type="match status" value="1"/>
</dbReference>
<evidence type="ECO:0000313" key="1">
    <source>
        <dbReference type="EMBL" id="WXA99164.1"/>
    </source>
</evidence>
<name>A0ABZ2KKV5_9BACT</name>
<gene>
    <name evidence="1" type="ORF">LZC95_20365</name>
</gene>